<dbReference type="KEGG" id="pmai:CF386_10635"/>
<keyword evidence="6 8" id="KW-1133">Transmembrane helix</keyword>
<dbReference type="RefSeq" id="WP_089074413.1">
    <property type="nucleotide sequence ID" value="NZ_CBCSAM010000004.1"/>
</dbReference>
<feature type="transmembrane region" description="Helical" evidence="8">
    <location>
        <begin position="352"/>
        <end position="374"/>
    </location>
</feature>
<protein>
    <recommendedName>
        <fullName evidence="9">Glycosyltransferase RgtA/B/C/D-like domain-containing protein</fullName>
    </recommendedName>
</protein>
<evidence type="ECO:0000256" key="7">
    <source>
        <dbReference type="ARBA" id="ARBA00023136"/>
    </source>
</evidence>
<reference evidence="10 11" key="1">
    <citation type="journal article" date="2016" name="Int. J. Syst. Evol. Microbiol.">
        <title>Paraphotobacterium marinum gen. nov., sp. nov., a member of the family Vibrionaceae, isolated from surface seawater.</title>
        <authorList>
            <person name="Huang Z."/>
            <person name="Dong C."/>
            <person name="Shao Z."/>
        </authorList>
    </citation>
    <scope>NUCLEOTIDE SEQUENCE [LARGE SCALE GENOMIC DNA]</scope>
    <source>
        <strain evidence="10 11">NSCS20N07D</strain>
    </source>
</reference>
<dbReference type="PANTHER" id="PTHR33908">
    <property type="entry name" value="MANNOSYLTRANSFERASE YKCB-RELATED"/>
    <property type="match status" value="1"/>
</dbReference>
<accession>A0A220VGL2</accession>
<evidence type="ECO:0000256" key="3">
    <source>
        <dbReference type="ARBA" id="ARBA00022676"/>
    </source>
</evidence>
<feature type="transmembrane region" description="Helical" evidence="8">
    <location>
        <begin position="418"/>
        <end position="437"/>
    </location>
</feature>
<dbReference type="Pfam" id="PF13231">
    <property type="entry name" value="PMT_2"/>
    <property type="match status" value="1"/>
</dbReference>
<proteinExistence type="predicted"/>
<dbReference type="GO" id="GO:0010041">
    <property type="term" value="P:response to iron(III) ion"/>
    <property type="evidence" value="ECO:0007669"/>
    <property type="project" value="TreeGrafter"/>
</dbReference>
<keyword evidence="5 8" id="KW-0812">Transmembrane</keyword>
<feature type="transmembrane region" description="Helical" evidence="8">
    <location>
        <begin position="323"/>
        <end position="340"/>
    </location>
</feature>
<keyword evidence="11" id="KW-1185">Reference proteome</keyword>
<evidence type="ECO:0000259" key="9">
    <source>
        <dbReference type="Pfam" id="PF13231"/>
    </source>
</evidence>
<dbReference type="InterPro" id="IPR050297">
    <property type="entry name" value="LipidA_mod_glycosyltrf_83"/>
</dbReference>
<feature type="transmembrane region" description="Helical" evidence="8">
    <location>
        <begin position="116"/>
        <end position="134"/>
    </location>
</feature>
<keyword evidence="4" id="KW-0808">Transferase</keyword>
<feature type="transmembrane region" description="Helical" evidence="8">
    <location>
        <begin position="87"/>
        <end position="104"/>
    </location>
</feature>
<dbReference type="GO" id="GO:0009103">
    <property type="term" value="P:lipopolysaccharide biosynthetic process"/>
    <property type="evidence" value="ECO:0007669"/>
    <property type="project" value="UniProtKB-ARBA"/>
</dbReference>
<feature type="transmembrane region" description="Helical" evidence="8">
    <location>
        <begin position="298"/>
        <end position="317"/>
    </location>
</feature>
<sequence>MNKDFKTNQIYLIAFFAIIFFTLIGNLTRGLWNPDEARVAGIIQHMISSNNFVVPILGTEPFMEKPPFYGILAAFFMKYFNFGALETLRLFNSFLILLTLYFLFKLAEILMDSKRALLTIIIMGTFEGFVMQSSWIRADIGLSLFIMIAFWAIAYSFLKKKLYYLFIASMASSFAFMCKGPIAFVFIFSFWLIFLINYILKNKGQILKLIFIHIFSIIFILTPILIWIFLLLKEPNGQHLFNIWFWENQVGRLSGSSTSLGHINKSYIYYLGPILEYTLPWTPLFIVGLIQSFKKFDWLKFTVSLSFIISMIILSIASTKRGMYLQPLLPLMAIITAFYLSKFLETKWLKVYSYILLFIFTVVVIILNLAPFFIHFLQEKLPHDVYNDLSTISFKQLIPFVSLAALLVIFLKRKSLNAVHLILYTTLSLYFSMYFYVYPILDKSRNLEGVATKVYQFIPPSDHINTVGVNLKETTRGLFDFYYKWSIKNYSYKKFSTLEQLNLKKVKYIILRSEDTQKTIKLNNPRKEFKVVQKIDFPSNKPGEHEGWVILKGKE</sequence>
<dbReference type="PANTHER" id="PTHR33908:SF3">
    <property type="entry name" value="UNDECAPRENYL PHOSPHATE-ALPHA-4-AMINO-4-DEOXY-L-ARABINOSE ARABINOSYL TRANSFERASE"/>
    <property type="match status" value="1"/>
</dbReference>
<evidence type="ECO:0000256" key="4">
    <source>
        <dbReference type="ARBA" id="ARBA00022679"/>
    </source>
</evidence>
<dbReference type="GO" id="GO:0005886">
    <property type="term" value="C:plasma membrane"/>
    <property type="evidence" value="ECO:0007669"/>
    <property type="project" value="UniProtKB-SubCell"/>
</dbReference>
<evidence type="ECO:0000256" key="2">
    <source>
        <dbReference type="ARBA" id="ARBA00022475"/>
    </source>
</evidence>
<evidence type="ECO:0000256" key="5">
    <source>
        <dbReference type="ARBA" id="ARBA00022692"/>
    </source>
</evidence>
<evidence type="ECO:0000313" key="10">
    <source>
        <dbReference type="EMBL" id="ASK79505.1"/>
    </source>
</evidence>
<dbReference type="GO" id="GO:0016763">
    <property type="term" value="F:pentosyltransferase activity"/>
    <property type="evidence" value="ECO:0007669"/>
    <property type="project" value="TreeGrafter"/>
</dbReference>
<keyword evidence="7 8" id="KW-0472">Membrane</keyword>
<dbReference type="EMBL" id="CP022356">
    <property type="protein sequence ID" value="ASK79505.1"/>
    <property type="molecule type" value="Genomic_DNA"/>
</dbReference>
<feature type="transmembrane region" description="Helical" evidence="8">
    <location>
        <begin position="183"/>
        <end position="200"/>
    </location>
</feature>
<keyword evidence="3" id="KW-0328">Glycosyltransferase</keyword>
<feature type="transmembrane region" description="Helical" evidence="8">
    <location>
        <begin position="162"/>
        <end position="177"/>
    </location>
</feature>
<dbReference type="Proteomes" id="UP000242175">
    <property type="component" value="Chromosome small"/>
</dbReference>
<dbReference type="InterPro" id="IPR038731">
    <property type="entry name" value="RgtA/B/C-like"/>
</dbReference>
<organism evidence="10 11">
    <name type="scientific">Paraphotobacterium marinum</name>
    <dbReference type="NCBI Taxonomy" id="1755811"/>
    <lineage>
        <taxon>Bacteria</taxon>
        <taxon>Pseudomonadati</taxon>
        <taxon>Pseudomonadota</taxon>
        <taxon>Gammaproteobacteria</taxon>
        <taxon>Vibrionales</taxon>
        <taxon>Vibrionaceae</taxon>
        <taxon>Paraphotobacterium</taxon>
    </lineage>
</organism>
<feature type="transmembrane region" description="Helical" evidence="8">
    <location>
        <begin position="140"/>
        <end position="157"/>
    </location>
</feature>
<feature type="transmembrane region" description="Helical" evidence="8">
    <location>
        <begin position="267"/>
        <end position="286"/>
    </location>
</feature>
<comment type="subcellular location">
    <subcellularLocation>
        <location evidence="1">Cell membrane</location>
        <topology evidence="1">Multi-pass membrane protein</topology>
    </subcellularLocation>
</comment>
<feature type="transmembrane region" description="Helical" evidence="8">
    <location>
        <begin position="394"/>
        <end position="411"/>
    </location>
</feature>
<dbReference type="OrthoDB" id="9775035at2"/>
<evidence type="ECO:0000256" key="1">
    <source>
        <dbReference type="ARBA" id="ARBA00004651"/>
    </source>
</evidence>
<feature type="transmembrane region" description="Helical" evidence="8">
    <location>
        <begin position="12"/>
        <end position="32"/>
    </location>
</feature>
<gene>
    <name evidence="10" type="ORF">CF386_10635</name>
</gene>
<evidence type="ECO:0000256" key="8">
    <source>
        <dbReference type="SAM" id="Phobius"/>
    </source>
</evidence>
<feature type="transmembrane region" description="Helical" evidence="8">
    <location>
        <begin position="209"/>
        <end position="232"/>
    </location>
</feature>
<evidence type="ECO:0000313" key="11">
    <source>
        <dbReference type="Proteomes" id="UP000242175"/>
    </source>
</evidence>
<feature type="domain" description="Glycosyltransferase RgtA/B/C/D-like" evidence="9">
    <location>
        <begin position="65"/>
        <end position="227"/>
    </location>
</feature>
<evidence type="ECO:0000256" key="6">
    <source>
        <dbReference type="ARBA" id="ARBA00022989"/>
    </source>
</evidence>
<dbReference type="AlphaFoldDB" id="A0A220VGL2"/>
<name>A0A220VGL2_9GAMM</name>
<keyword evidence="2" id="KW-1003">Cell membrane</keyword>